<dbReference type="EMBL" id="WOFV02000008">
    <property type="protein sequence ID" value="NAS17103.1"/>
    <property type="molecule type" value="Genomic_DNA"/>
</dbReference>
<comment type="caution">
    <text evidence="2">The sequence shown here is derived from an EMBL/GenBank/DDBJ whole genome shotgun (WGS) entry which is preliminary data.</text>
</comment>
<dbReference type="Pfam" id="PF00534">
    <property type="entry name" value="Glycos_transf_1"/>
    <property type="match status" value="1"/>
</dbReference>
<organism evidence="2 4">
    <name type="scientific">Clostridium butyricum</name>
    <dbReference type="NCBI Taxonomy" id="1492"/>
    <lineage>
        <taxon>Bacteria</taxon>
        <taxon>Bacillati</taxon>
        <taxon>Bacillota</taxon>
        <taxon>Clostridia</taxon>
        <taxon>Eubacteriales</taxon>
        <taxon>Clostridiaceae</taxon>
        <taxon>Clostridium</taxon>
    </lineage>
</organism>
<evidence type="ECO:0000313" key="3">
    <source>
        <dbReference type="EMBL" id="NAS17103.1"/>
    </source>
</evidence>
<sequence length="353" mass="40348">MKVLMVGVDEKAVGGMWTVVENYLNSKKFCNDTNLKYIPTATSSSIIGKLLFSGNAIIKLILTLIFKKIDIVHVHMAERGSVFREGIVVLLSKLFRAKVIIHMHGATFETWYYNQTKLIKKVISYILNSCDTFLILGEFFRPFIRNIIKNESKIKVLYNAVNIPTENKYQTNSNEIIFLGMLIERKGINDFLKSISYIKDKIPSDIKIKLYGADKYNNIESKIDDYGLTSIVNYCGWLKNQEKSECFSKAMMNILPSYSEGLPMTVLETMSYGIPNISTFVAGVPEAIENNHDGILIKPGDIKELSKSILMLIKNPELRCEYSKNSYNHVKDQFSVEKHINKLECVYKEILCR</sequence>
<dbReference type="EMBL" id="BKBC01000018">
    <property type="protein sequence ID" value="GEQ21175.1"/>
    <property type="molecule type" value="Genomic_DNA"/>
</dbReference>
<evidence type="ECO:0000259" key="1">
    <source>
        <dbReference type="Pfam" id="PF00534"/>
    </source>
</evidence>
<dbReference type="PANTHER" id="PTHR12526">
    <property type="entry name" value="GLYCOSYLTRANSFERASE"/>
    <property type="match status" value="1"/>
</dbReference>
<keyword evidence="3" id="KW-0808">Transferase</keyword>
<name>A0A512TLS8_CLOBU</name>
<reference evidence="3 5" key="2">
    <citation type="submission" date="2020-01" db="EMBL/GenBank/DDBJ databases">
        <title>Genome sequence of a 1,3-propanediol producer, Clostridium butyricum S3.</title>
        <authorList>
            <person name="Zhou J."/>
        </authorList>
    </citation>
    <scope>NUCLEOTIDE SEQUENCE [LARGE SCALE GENOMIC DNA]</scope>
    <source>
        <strain evidence="3 5">S3</strain>
    </source>
</reference>
<evidence type="ECO:0000313" key="2">
    <source>
        <dbReference type="EMBL" id="GEQ21175.1"/>
    </source>
</evidence>
<proteinExistence type="predicted"/>
<reference evidence="2 4" key="1">
    <citation type="submission" date="2019-07" db="EMBL/GenBank/DDBJ databases">
        <title>Whole genome shotgun sequence of Clostridium butyricum NBRC 3858.</title>
        <authorList>
            <person name="Hosoyama A."/>
            <person name="Uohara A."/>
            <person name="Ohji S."/>
            <person name="Ichikawa N."/>
        </authorList>
    </citation>
    <scope>NUCLEOTIDE SEQUENCE [LARGE SCALE GENOMIC DNA]</scope>
    <source>
        <strain evidence="2 4">NBRC 3858</strain>
    </source>
</reference>
<dbReference type="AlphaFoldDB" id="A0A512TLS8"/>
<dbReference type="GO" id="GO:0016757">
    <property type="term" value="F:glycosyltransferase activity"/>
    <property type="evidence" value="ECO:0007669"/>
    <property type="project" value="InterPro"/>
</dbReference>
<evidence type="ECO:0000313" key="5">
    <source>
        <dbReference type="Proteomes" id="UP000474042"/>
    </source>
</evidence>
<accession>A0A512TLS8</accession>
<dbReference type="Proteomes" id="UP000474042">
    <property type="component" value="Unassembled WGS sequence"/>
</dbReference>
<protein>
    <submittedName>
        <fullName evidence="3">Glycosyltransferase</fullName>
    </submittedName>
    <submittedName>
        <fullName evidence="2">Polysaccharide biosynthesis protein</fullName>
    </submittedName>
</protein>
<dbReference type="Gene3D" id="3.40.50.2000">
    <property type="entry name" value="Glycogen Phosphorylase B"/>
    <property type="match status" value="2"/>
</dbReference>
<dbReference type="Proteomes" id="UP000321089">
    <property type="component" value="Unassembled WGS sequence"/>
</dbReference>
<dbReference type="SUPFAM" id="SSF53756">
    <property type="entry name" value="UDP-Glycosyltransferase/glycogen phosphorylase"/>
    <property type="match status" value="1"/>
</dbReference>
<dbReference type="CDD" id="cd03801">
    <property type="entry name" value="GT4_PimA-like"/>
    <property type="match status" value="1"/>
</dbReference>
<dbReference type="RefSeq" id="WP_146868339.1">
    <property type="nucleotide sequence ID" value="NZ_BKBC01000018.1"/>
</dbReference>
<evidence type="ECO:0000313" key="4">
    <source>
        <dbReference type="Proteomes" id="UP000321089"/>
    </source>
</evidence>
<gene>
    <name evidence="2" type="ORF">CBU02nite_16810</name>
    <name evidence="3" type="ORF">GND98_004260</name>
</gene>
<dbReference type="PANTHER" id="PTHR12526:SF630">
    <property type="entry name" value="GLYCOSYLTRANSFERASE"/>
    <property type="match status" value="1"/>
</dbReference>
<dbReference type="InterPro" id="IPR001296">
    <property type="entry name" value="Glyco_trans_1"/>
</dbReference>
<feature type="domain" description="Glycosyl transferase family 1" evidence="1">
    <location>
        <begin position="167"/>
        <end position="328"/>
    </location>
</feature>